<evidence type="ECO:0000256" key="1">
    <source>
        <dbReference type="SAM" id="Phobius"/>
    </source>
</evidence>
<evidence type="ECO:0000313" key="2">
    <source>
        <dbReference type="EMBL" id="MDR7121597.1"/>
    </source>
</evidence>
<organism evidence="2 3">
    <name type="scientific">Rheinheimera soli</name>
    <dbReference type="NCBI Taxonomy" id="443616"/>
    <lineage>
        <taxon>Bacteria</taxon>
        <taxon>Pseudomonadati</taxon>
        <taxon>Pseudomonadota</taxon>
        <taxon>Gammaproteobacteria</taxon>
        <taxon>Chromatiales</taxon>
        <taxon>Chromatiaceae</taxon>
        <taxon>Rheinheimera</taxon>
    </lineage>
</organism>
<comment type="caution">
    <text evidence="2">The sequence shown here is derived from an EMBL/GenBank/DDBJ whole genome shotgun (WGS) entry which is preliminary data.</text>
</comment>
<gene>
    <name evidence="2" type="ORF">J2W69_002554</name>
</gene>
<sequence length="170" mass="19886">MDSVELRKDVYAHFGAAMYYAQCLEQSIIIAIMFIDHFPKAIKKYTSQNLWENDFDRFMDNISSKTMGRLINSLKAVDFPIDKVEVQLKDALDKRNFLAHHYFFERAIEITTDAGCIKMVDELIDIQTFFSSLETEINQVTDAISLKYGFTKEVQDSMMKEMMGEYRQTR</sequence>
<feature type="transmembrane region" description="Helical" evidence="1">
    <location>
        <begin position="12"/>
        <end position="35"/>
    </location>
</feature>
<reference evidence="2 3" key="1">
    <citation type="submission" date="2023-07" db="EMBL/GenBank/DDBJ databases">
        <title>Sorghum-associated microbial communities from plants grown in Nebraska, USA.</title>
        <authorList>
            <person name="Schachtman D."/>
        </authorList>
    </citation>
    <scope>NUCLEOTIDE SEQUENCE [LARGE SCALE GENOMIC DNA]</scope>
    <source>
        <strain evidence="2 3">4138</strain>
    </source>
</reference>
<accession>A0ABU1W0V0</accession>
<proteinExistence type="predicted"/>
<dbReference type="RefSeq" id="WP_310279030.1">
    <property type="nucleotide sequence ID" value="NZ_JAVDWR010000008.1"/>
</dbReference>
<name>A0ABU1W0V0_9GAMM</name>
<evidence type="ECO:0000313" key="3">
    <source>
        <dbReference type="Proteomes" id="UP001257909"/>
    </source>
</evidence>
<protein>
    <submittedName>
        <fullName evidence="2">GH35 family endo-1,4-beta-xylanase</fullName>
    </submittedName>
</protein>
<keyword evidence="1" id="KW-0812">Transmembrane</keyword>
<keyword evidence="1" id="KW-0472">Membrane</keyword>
<dbReference type="Proteomes" id="UP001257909">
    <property type="component" value="Unassembled WGS sequence"/>
</dbReference>
<keyword evidence="3" id="KW-1185">Reference proteome</keyword>
<keyword evidence="1" id="KW-1133">Transmembrane helix</keyword>
<dbReference type="EMBL" id="JAVDWR010000008">
    <property type="protein sequence ID" value="MDR7121597.1"/>
    <property type="molecule type" value="Genomic_DNA"/>
</dbReference>